<evidence type="ECO:0000259" key="1">
    <source>
        <dbReference type="Pfam" id="PF01796"/>
    </source>
</evidence>
<dbReference type="InterPro" id="IPR012340">
    <property type="entry name" value="NA-bd_OB-fold"/>
</dbReference>
<dbReference type="InterPro" id="IPR052513">
    <property type="entry name" value="Thioester_dehydratase-like"/>
</dbReference>
<dbReference type="InterPro" id="IPR002878">
    <property type="entry name" value="ChsH2_C"/>
</dbReference>
<name>A0A382BNY9_9ZZZZ</name>
<sequence length="153" mass="17110">MSELEKPLRAELTVEYPFTRTTGTVIGAFMTGLREKRLFGIKRSDGSVLVPPLEYDPVSSEPLTEMIEVSQSGVVETWTWIDPPRPQSPWDDPHALALIRLDGSDTSMLHAVLVGSPSEMRTGMRVTAQWKEERVGHIADLEGFIQETEEIDS</sequence>
<evidence type="ECO:0000313" key="2">
    <source>
        <dbReference type="EMBL" id="SVB15339.1"/>
    </source>
</evidence>
<accession>A0A382BNY9</accession>
<protein>
    <recommendedName>
        <fullName evidence="1">ChsH2 C-terminal OB-fold domain-containing protein</fullName>
    </recommendedName>
</protein>
<dbReference type="Gene3D" id="6.10.30.10">
    <property type="match status" value="1"/>
</dbReference>
<gene>
    <name evidence="2" type="ORF">METZ01_LOCUS168193</name>
</gene>
<dbReference type="SUPFAM" id="SSF50249">
    <property type="entry name" value="Nucleic acid-binding proteins"/>
    <property type="match status" value="1"/>
</dbReference>
<dbReference type="PANTHER" id="PTHR34075:SF4">
    <property type="entry name" value="DUF35 DOMAIN-CONTAINING PROTEIN"/>
    <property type="match status" value="1"/>
</dbReference>
<feature type="domain" description="ChsH2 C-terminal OB-fold" evidence="1">
    <location>
        <begin position="68"/>
        <end position="131"/>
    </location>
</feature>
<reference evidence="2" key="1">
    <citation type="submission" date="2018-05" db="EMBL/GenBank/DDBJ databases">
        <authorList>
            <person name="Lanie J.A."/>
            <person name="Ng W.-L."/>
            <person name="Kazmierczak K.M."/>
            <person name="Andrzejewski T.M."/>
            <person name="Davidsen T.M."/>
            <person name="Wayne K.J."/>
            <person name="Tettelin H."/>
            <person name="Glass J.I."/>
            <person name="Rusch D."/>
            <person name="Podicherti R."/>
            <person name="Tsui H.-C.T."/>
            <person name="Winkler M.E."/>
        </authorList>
    </citation>
    <scope>NUCLEOTIDE SEQUENCE</scope>
</reference>
<organism evidence="2">
    <name type="scientific">marine metagenome</name>
    <dbReference type="NCBI Taxonomy" id="408172"/>
    <lineage>
        <taxon>unclassified sequences</taxon>
        <taxon>metagenomes</taxon>
        <taxon>ecological metagenomes</taxon>
    </lineage>
</organism>
<dbReference type="Pfam" id="PF01796">
    <property type="entry name" value="OB_ChsH2_C"/>
    <property type="match status" value="1"/>
</dbReference>
<dbReference type="AlphaFoldDB" id="A0A382BNY9"/>
<proteinExistence type="predicted"/>
<dbReference type="EMBL" id="UINC01030634">
    <property type="protein sequence ID" value="SVB15339.1"/>
    <property type="molecule type" value="Genomic_DNA"/>
</dbReference>
<dbReference type="PANTHER" id="PTHR34075">
    <property type="entry name" value="BLR3430 PROTEIN"/>
    <property type="match status" value="1"/>
</dbReference>